<dbReference type="InterPro" id="IPR015422">
    <property type="entry name" value="PyrdxlP-dep_Trfase_small"/>
</dbReference>
<reference evidence="5 6" key="1">
    <citation type="submission" date="2023-07" db="EMBL/GenBank/DDBJ databases">
        <title>Sequencing the genomes of 1000 actinobacteria strains.</title>
        <authorList>
            <person name="Klenk H.-P."/>
        </authorList>
    </citation>
    <scope>NUCLEOTIDE SEQUENCE [LARGE SCALE GENOMIC DNA]</scope>
    <source>
        <strain evidence="5 6">DSM 19426</strain>
    </source>
</reference>
<comment type="subunit">
    <text evidence="3">Homotetramer.</text>
</comment>
<comment type="similarity">
    <text evidence="3">Belongs to the trans-sulfuration enzymes family. MetZ subfamily.</text>
</comment>
<dbReference type="PANTHER" id="PTHR11808">
    <property type="entry name" value="TRANS-SULFURATION ENZYME FAMILY MEMBER"/>
    <property type="match status" value="1"/>
</dbReference>
<dbReference type="InterPro" id="IPR000277">
    <property type="entry name" value="Cys/Met-Metab_PyrdxlP-dep_enz"/>
</dbReference>
<dbReference type="EC" id="2.5.1.-" evidence="3"/>
<dbReference type="InterPro" id="IPR015421">
    <property type="entry name" value="PyrdxlP-dep_Trfase_major"/>
</dbReference>
<dbReference type="InterPro" id="IPR015424">
    <property type="entry name" value="PyrdxlP-dep_Trfase"/>
</dbReference>
<dbReference type="SUPFAM" id="SSF53383">
    <property type="entry name" value="PLP-dependent transferases"/>
    <property type="match status" value="1"/>
</dbReference>
<keyword evidence="3" id="KW-0028">Amino-acid biosynthesis</keyword>
<feature type="modified residue" description="N6-(pyridoxal phosphate)lysine" evidence="3">
    <location>
        <position position="216"/>
    </location>
</feature>
<keyword evidence="3 5" id="KW-0808">Transferase</keyword>
<dbReference type="NCBIfam" id="NF005870">
    <property type="entry name" value="PRK07810.1"/>
    <property type="match status" value="1"/>
</dbReference>
<sequence>MDAPTTGPDRDAAWRPQTRAVRSGVMRSGFDETSEAIYLTSGYVFGSAQEAEDAFLGENDHYVYSRYTNPTVSMFEERLRAIEGAEACYATASGMSAVFTALAALVGAGDRLVASRQLFGACYVVVDEILPRWGVETVLVDGTDLDQWRAALSQPTAAVFLETPSNPMLELVDVAAVSALAHAAGAYVVVDNVFGTPVFSHPLELGADVVVYSATKHIDGQGRALAGAILGEHDYVNGPVRDFVRNVGPSISPFNAWVMLKGLETMDLRVRRMADNALAFARAAEGAPGVAQVIYPGLDSHPQRSLVQRQMSGGSTMVTLDLEGGRDHAFRVMDALRLVDISNNLGDAKSLCTHPATTTHRRMGPEGRAAAGITDGVVRFSIGLEDAEDLVTDLQAALRA</sequence>
<dbReference type="Gene3D" id="3.40.640.10">
    <property type="entry name" value="Type I PLP-dependent aspartate aminotransferase-like (Major domain)"/>
    <property type="match status" value="1"/>
</dbReference>
<dbReference type="GO" id="GO:0016740">
    <property type="term" value="F:transferase activity"/>
    <property type="evidence" value="ECO:0007669"/>
    <property type="project" value="UniProtKB-KW"/>
</dbReference>
<evidence type="ECO:0000256" key="2">
    <source>
        <dbReference type="ARBA" id="ARBA00022898"/>
    </source>
</evidence>
<keyword evidence="3" id="KW-0486">Methionine biosynthesis</keyword>
<comment type="function">
    <text evidence="3">Catalyzes the formation of L-homocysteine from O-succinyl-L-homoserine (OSHS) and hydrogen sulfide.</text>
</comment>
<dbReference type="Proteomes" id="UP001183648">
    <property type="component" value="Unassembled WGS sequence"/>
</dbReference>
<keyword evidence="6" id="KW-1185">Reference proteome</keyword>
<comment type="caution">
    <text evidence="5">The sequence shown here is derived from an EMBL/GenBank/DDBJ whole genome shotgun (WGS) entry which is preliminary data.</text>
</comment>
<comment type="catalytic activity">
    <reaction evidence="3">
        <text>O-succinyl-L-homoserine + hydrogen sulfide = L-homocysteine + succinate</text>
        <dbReference type="Rhea" id="RHEA:27826"/>
        <dbReference type="ChEBI" id="CHEBI:29919"/>
        <dbReference type="ChEBI" id="CHEBI:30031"/>
        <dbReference type="ChEBI" id="CHEBI:57661"/>
        <dbReference type="ChEBI" id="CHEBI:58199"/>
    </reaction>
</comment>
<evidence type="ECO:0000256" key="3">
    <source>
        <dbReference type="HAMAP-Rule" id="MF_02056"/>
    </source>
</evidence>
<evidence type="ECO:0000256" key="1">
    <source>
        <dbReference type="ARBA" id="ARBA00001933"/>
    </source>
</evidence>
<dbReference type="InterPro" id="IPR006234">
    <property type="entry name" value="O-succ-hSer_sulfhydrylase"/>
</dbReference>
<proteinExistence type="inferred from homology"/>
<dbReference type="RefSeq" id="WP_310305774.1">
    <property type="nucleotide sequence ID" value="NZ_BAAAPS010000005.1"/>
</dbReference>
<gene>
    <name evidence="3" type="primary">metZ</name>
    <name evidence="5" type="ORF">J2S63_003837</name>
</gene>
<name>A0ABU2C117_9ACTN</name>
<dbReference type="HAMAP" id="MF_02056">
    <property type="entry name" value="MetZ"/>
    <property type="match status" value="1"/>
</dbReference>
<dbReference type="Gene3D" id="3.90.1150.10">
    <property type="entry name" value="Aspartate Aminotransferase, domain 1"/>
    <property type="match status" value="1"/>
</dbReference>
<protein>
    <recommendedName>
        <fullName evidence="3">O-succinylhomoserine sulfhydrylase</fullName>
        <shortName evidence="3">OSH sulfhydrylase</shortName>
        <shortName evidence="3">OSHS sulfhydrylase</shortName>
        <ecNumber evidence="3">2.5.1.-</ecNumber>
    </recommendedName>
</protein>
<comment type="pathway">
    <text evidence="3">Amino-acid biosynthesis; L-methionine biosynthesis via de novo pathway; L-homocysteine from O-succinyl-L-homoserine: step 1/1.</text>
</comment>
<accession>A0ABU2C117</accession>
<dbReference type="NCBIfam" id="TIGR01325">
    <property type="entry name" value="O_suc_HS_sulf"/>
    <property type="match status" value="1"/>
</dbReference>
<evidence type="ECO:0000313" key="5">
    <source>
        <dbReference type="EMBL" id="MDR7364284.1"/>
    </source>
</evidence>
<evidence type="ECO:0000313" key="6">
    <source>
        <dbReference type="Proteomes" id="UP001183648"/>
    </source>
</evidence>
<organism evidence="5 6">
    <name type="scientific">Nocardioides marmoribigeumensis</name>
    <dbReference type="NCBI Taxonomy" id="433649"/>
    <lineage>
        <taxon>Bacteria</taxon>
        <taxon>Bacillati</taxon>
        <taxon>Actinomycetota</taxon>
        <taxon>Actinomycetes</taxon>
        <taxon>Propionibacteriales</taxon>
        <taxon>Nocardioidaceae</taxon>
        <taxon>Nocardioides</taxon>
    </lineage>
</organism>
<keyword evidence="2 3" id="KW-0663">Pyridoxal phosphate</keyword>
<dbReference type="Pfam" id="PF01053">
    <property type="entry name" value="Cys_Met_Meta_PP"/>
    <property type="match status" value="1"/>
</dbReference>
<dbReference type="EMBL" id="JAVDYG010000001">
    <property type="protein sequence ID" value="MDR7364284.1"/>
    <property type="molecule type" value="Genomic_DNA"/>
</dbReference>
<dbReference type="PANTHER" id="PTHR11808:SF80">
    <property type="entry name" value="CYSTATHIONINE GAMMA-LYASE"/>
    <property type="match status" value="1"/>
</dbReference>
<evidence type="ECO:0000256" key="4">
    <source>
        <dbReference type="RuleBase" id="RU362118"/>
    </source>
</evidence>
<comment type="cofactor">
    <cofactor evidence="1 3 4">
        <name>pyridoxal 5'-phosphate</name>
        <dbReference type="ChEBI" id="CHEBI:597326"/>
    </cofactor>
</comment>
<dbReference type="CDD" id="cd00614">
    <property type="entry name" value="CGS_like"/>
    <property type="match status" value="1"/>
</dbReference>
<dbReference type="PIRSF" id="PIRSF001434">
    <property type="entry name" value="CGS"/>
    <property type="match status" value="1"/>
</dbReference>